<organism evidence="2 3">
    <name type="scientific">Novosphingobium indicum</name>
    <dbReference type="NCBI Taxonomy" id="462949"/>
    <lineage>
        <taxon>Bacteria</taxon>
        <taxon>Pseudomonadati</taxon>
        <taxon>Pseudomonadota</taxon>
        <taxon>Alphaproteobacteria</taxon>
        <taxon>Sphingomonadales</taxon>
        <taxon>Sphingomonadaceae</taxon>
        <taxon>Novosphingobium</taxon>
    </lineage>
</organism>
<accession>A0ABQ2JVX5</accession>
<dbReference type="Gene3D" id="2.30.110.10">
    <property type="entry name" value="Electron Transport, Fmn-binding Protein, Chain A"/>
    <property type="match status" value="1"/>
</dbReference>
<protein>
    <recommendedName>
        <fullName evidence="1">Pyridoxamine 5'-phosphate oxidase N-terminal domain-containing protein</fullName>
    </recommendedName>
</protein>
<proteinExistence type="predicted"/>
<dbReference type="InterPro" id="IPR012349">
    <property type="entry name" value="Split_barrel_FMN-bd"/>
</dbReference>
<keyword evidence="3" id="KW-1185">Reference proteome</keyword>
<reference evidence="3" key="1">
    <citation type="journal article" date="2019" name="Int. J. Syst. Evol. Microbiol.">
        <title>The Global Catalogue of Microorganisms (GCM) 10K type strain sequencing project: providing services to taxonomists for standard genome sequencing and annotation.</title>
        <authorList>
            <consortium name="The Broad Institute Genomics Platform"/>
            <consortium name="The Broad Institute Genome Sequencing Center for Infectious Disease"/>
            <person name="Wu L."/>
            <person name="Ma J."/>
        </authorList>
    </citation>
    <scope>NUCLEOTIDE SEQUENCE [LARGE SCALE GENOMIC DNA]</scope>
    <source>
        <strain evidence="3">CGMCC 1.6784</strain>
    </source>
</reference>
<feature type="domain" description="Pyridoxamine 5'-phosphate oxidase N-terminal" evidence="1">
    <location>
        <begin position="31"/>
        <end position="149"/>
    </location>
</feature>
<dbReference type="EMBL" id="BMLK01000015">
    <property type="protein sequence ID" value="GGN55091.1"/>
    <property type="molecule type" value="Genomic_DNA"/>
</dbReference>
<sequence>MARIETVERLREIIVDYGPRGAAKIRDHICEQGRAFIERSPFLVLGTIGAGGIELSSKGDHPGFVEQVDDRTLLIPERAGNHLCIGLQHILHDPRVGLMIVRPATDEVLRISGLATLHDDADLCERLSAGGKPAVLVIRVAVERAAFHCVRSARRAHLWEPDMWDAPTRISFGKIYADALAEPELRETFDRLTEESDSKLY</sequence>
<gene>
    <name evidence="2" type="ORF">GCM10011349_31410</name>
</gene>
<evidence type="ECO:0000313" key="3">
    <source>
        <dbReference type="Proteomes" id="UP000605099"/>
    </source>
</evidence>
<dbReference type="SUPFAM" id="SSF50475">
    <property type="entry name" value="FMN-binding split barrel"/>
    <property type="match status" value="1"/>
</dbReference>
<dbReference type="Pfam" id="PF01243">
    <property type="entry name" value="PNPOx_N"/>
    <property type="match status" value="1"/>
</dbReference>
<evidence type="ECO:0000259" key="1">
    <source>
        <dbReference type="Pfam" id="PF01243"/>
    </source>
</evidence>
<comment type="caution">
    <text evidence="2">The sequence shown here is derived from an EMBL/GenBank/DDBJ whole genome shotgun (WGS) entry which is preliminary data.</text>
</comment>
<dbReference type="Proteomes" id="UP000605099">
    <property type="component" value="Unassembled WGS sequence"/>
</dbReference>
<dbReference type="InterPro" id="IPR011576">
    <property type="entry name" value="Pyridox_Oxase_N"/>
</dbReference>
<dbReference type="PANTHER" id="PTHR42815">
    <property type="entry name" value="FAD-BINDING, PUTATIVE (AFU_ORTHOLOGUE AFUA_6G07600)-RELATED"/>
    <property type="match status" value="1"/>
</dbReference>
<name>A0ABQ2JVX5_9SPHN</name>
<dbReference type="PANTHER" id="PTHR42815:SF2">
    <property type="entry name" value="FAD-BINDING, PUTATIVE (AFU_ORTHOLOGUE AFUA_6G07600)-RELATED"/>
    <property type="match status" value="1"/>
</dbReference>
<evidence type="ECO:0000313" key="2">
    <source>
        <dbReference type="EMBL" id="GGN55091.1"/>
    </source>
</evidence>